<evidence type="ECO:0000256" key="5">
    <source>
        <dbReference type="ARBA" id="ARBA00023136"/>
    </source>
</evidence>
<feature type="transmembrane region" description="Helical" evidence="6">
    <location>
        <begin position="103"/>
        <end position="120"/>
    </location>
</feature>
<comment type="subcellular location">
    <subcellularLocation>
        <location evidence="1">Cell membrane</location>
        <topology evidence="1">Multi-pass membrane protein</topology>
    </subcellularLocation>
</comment>
<keyword evidence="3 6" id="KW-0812">Transmembrane</keyword>
<evidence type="ECO:0000256" key="2">
    <source>
        <dbReference type="ARBA" id="ARBA00022475"/>
    </source>
</evidence>
<feature type="transmembrane region" description="Helical" evidence="6">
    <location>
        <begin position="44"/>
        <end position="64"/>
    </location>
</feature>
<evidence type="ECO:0000313" key="7">
    <source>
        <dbReference type="EMBL" id="MDR7072443.1"/>
    </source>
</evidence>
<evidence type="ECO:0000256" key="4">
    <source>
        <dbReference type="ARBA" id="ARBA00022989"/>
    </source>
</evidence>
<feature type="transmembrane region" description="Helical" evidence="6">
    <location>
        <begin position="167"/>
        <end position="188"/>
    </location>
</feature>
<evidence type="ECO:0000313" key="8">
    <source>
        <dbReference type="Proteomes" id="UP001258181"/>
    </source>
</evidence>
<dbReference type="PANTHER" id="PTHR23513">
    <property type="entry name" value="INTEGRAL MEMBRANE EFFLUX PROTEIN-RELATED"/>
    <property type="match status" value="1"/>
</dbReference>
<feature type="transmembrane region" description="Helical" evidence="6">
    <location>
        <begin position="218"/>
        <end position="244"/>
    </location>
</feature>
<dbReference type="PANTHER" id="PTHR23513:SF6">
    <property type="entry name" value="MAJOR FACILITATOR SUPERFAMILY ASSOCIATED DOMAIN-CONTAINING PROTEIN"/>
    <property type="match status" value="1"/>
</dbReference>
<keyword evidence="4 6" id="KW-1133">Transmembrane helix</keyword>
<dbReference type="SUPFAM" id="SSF103473">
    <property type="entry name" value="MFS general substrate transporter"/>
    <property type="match status" value="1"/>
</dbReference>
<dbReference type="Pfam" id="PF07690">
    <property type="entry name" value="MFS_1"/>
    <property type="match status" value="1"/>
</dbReference>
<dbReference type="InterPro" id="IPR036259">
    <property type="entry name" value="MFS_trans_sf"/>
</dbReference>
<evidence type="ECO:0000256" key="1">
    <source>
        <dbReference type="ARBA" id="ARBA00004651"/>
    </source>
</evidence>
<keyword evidence="8" id="KW-1185">Reference proteome</keyword>
<accession>A0ABU1TZ11</accession>
<dbReference type="CDD" id="cd06173">
    <property type="entry name" value="MFS_MefA_like"/>
    <property type="match status" value="1"/>
</dbReference>
<feature type="transmembrane region" description="Helical" evidence="6">
    <location>
        <begin position="76"/>
        <end position="97"/>
    </location>
</feature>
<evidence type="ECO:0000256" key="3">
    <source>
        <dbReference type="ARBA" id="ARBA00022692"/>
    </source>
</evidence>
<keyword evidence="2" id="KW-1003">Cell membrane</keyword>
<reference evidence="7 8" key="1">
    <citation type="submission" date="2023-07" db="EMBL/GenBank/DDBJ databases">
        <title>Sorghum-associated microbial communities from plants grown in Nebraska, USA.</title>
        <authorList>
            <person name="Schachtman D."/>
        </authorList>
    </citation>
    <scope>NUCLEOTIDE SEQUENCE [LARGE SCALE GENOMIC DNA]</scope>
    <source>
        <strain evidence="7 8">BE211</strain>
    </source>
</reference>
<dbReference type="EMBL" id="JAVDWA010000002">
    <property type="protein sequence ID" value="MDR7072443.1"/>
    <property type="molecule type" value="Genomic_DNA"/>
</dbReference>
<comment type="caution">
    <text evidence="7">The sequence shown here is derived from an EMBL/GenBank/DDBJ whole genome shotgun (WGS) entry which is preliminary data.</text>
</comment>
<dbReference type="Gene3D" id="1.20.1250.20">
    <property type="entry name" value="MFS general substrate transporter like domains"/>
    <property type="match status" value="1"/>
</dbReference>
<sequence length="264" mass="29672">MKENIMKNRGFVSLWLGTAISELAGAFGTFCNSILIYDMTGSKLALGSMWMLYFIPSILLQLLSGPFIDKWSRKRIMIFSQWTRAVIFLFPLIALTNSSLESWHIYAVQIVIGLLAPFYVPASQAITPTVISKEQLSSANALLDGTARLMMFLAPVTGGIVIEYIGIKFTLLFVIISLTLSGFFLLQVQEKCKTRNIRATWLEQFTEGIKYFFKERRVVWLGVFLGFVQFGVGVTMVINLPYIIDILNGNYGDYGIFMAGFPFG</sequence>
<gene>
    <name evidence="7" type="ORF">J2X07_001420</name>
</gene>
<name>A0ABU1TZ11_9BACL</name>
<evidence type="ECO:0000256" key="6">
    <source>
        <dbReference type="SAM" id="Phobius"/>
    </source>
</evidence>
<keyword evidence="5 6" id="KW-0472">Membrane</keyword>
<dbReference type="Proteomes" id="UP001258181">
    <property type="component" value="Unassembled WGS sequence"/>
</dbReference>
<organism evidence="7 8">
    <name type="scientific">Fictibacillus barbaricus</name>
    <dbReference type="NCBI Taxonomy" id="182136"/>
    <lineage>
        <taxon>Bacteria</taxon>
        <taxon>Bacillati</taxon>
        <taxon>Bacillota</taxon>
        <taxon>Bacilli</taxon>
        <taxon>Bacillales</taxon>
        <taxon>Fictibacillaceae</taxon>
        <taxon>Fictibacillus</taxon>
    </lineage>
</organism>
<dbReference type="InterPro" id="IPR011701">
    <property type="entry name" value="MFS"/>
</dbReference>
<proteinExistence type="predicted"/>
<protein>
    <submittedName>
        <fullName evidence="7">MFS family permease</fullName>
    </submittedName>
</protein>